<evidence type="ECO:0000256" key="10">
    <source>
        <dbReference type="ARBA" id="ARBA00023004"/>
    </source>
</evidence>
<evidence type="ECO:0000313" key="15">
    <source>
        <dbReference type="Proteomes" id="UP000824130"/>
    </source>
</evidence>
<dbReference type="Gene3D" id="1.10.150.530">
    <property type="match status" value="1"/>
</dbReference>
<accession>A0A9D1N695</accession>
<gene>
    <name evidence="12 14" type="primary">rlmN</name>
    <name evidence="14" type="ORF">IAD25_04195</name>
</gene>
<keyword evidence="5 12" id="KW-0489">Methyltransferase</keyword>
<sequence>MEKVHLLGFTEDEMKSFAREMGEAAFRGRQIFRWIWRGARDFSQMTDLPAGLREKLDETACIGCLDVLDVQEDEKDGTRKFLFGLEDGNTVEGVFMKYRYGNSMCVSSQVGCKMGCKFCASALGGFVRDLTAGEISDQILSAERYTGEKVNHVVVMGMGEPLDNYDNLSQFLRLLHEQGGKNMSYRSMTVSTSGIVPAIAMFADDFPQVNLAVSLHRLTDSGRNSIMPVNRKYPVDELLLAADRYTEKTGRRVTFEYALIDGENDREEDVELMIRKLRGKLCHVNLIPLNEVKETGLTGSSRRRAEEIAAALNSAGIPATVRRELGSKIDGACGQLRRKAQEKQLPKI</sequence>
<keyword evidence="2 12" id="KW-0004">4Fe-4S</keyword>
<dbReference type="SFLD" id="SFLDF00275">
    <property type="entry name" value="adenosine_C2_methyltransferase"/>
    <property type="match status" value="1"/>
</dbReference>
<name>A0A9D1N695_9FIRM</name>
<keyword evidence="7 12" id="KW-0949">S-adenosyl-L-methionine</keyword>
<dbReference type="SFLD" id="SFLDS00029">
    <property type="entry name" value="Radical_SAM"/>
    <property type="match status" value="1"/>
</dbReference>
<evidence type="ECO:0000313" key="14">
    <source>
        <dbReference type="EMBL" id="HIU95894.1"/>
    </source>
</evidence>
<evidence type="ECO:0000256" key="2">
    <source>
        <dbReference type="ARBA" id="ARBA00022485"/>
    </source>
</evidence>
<dbReference type="GO" id="GO:0070040">
    <property type="term" value="F:rRNA (adenine(2503)-C2-)-methyltransferase activity"/>
    <property type="evidence" value="ECO:0007669"/>
    <property type="project" value="UniProtKB-UniRule"/>
</dbReference>
<dbReference type="PIRSF" id="PIRSF006004">
    <property type="entry name" value="CHP00048"/>
    <property type="match status" value="1"/>
</dbReference>
<feature type="binding site" evidence="12">
    <location>
        <position position="116"/>
    </location>
    <ligand>
        <name>[4Fe-4S] cluster</name>
        <dbReference type="ChEBI" id="CHEBI:49883"/>
        <note>4Fe-4S-S-AdoMet</note>
    </ligand>
</feature>
<comment type="caution">
    <text evidence="14">The sequence shown here is derived from an EMBL/GenBank/DDBJ whole genome shotgun (WGS) entry which is preliminary data.</text>
</comment>
<evidence type="ECO:0000256" key="3">
    <source>
        <dbReference type="ARBA" id="ARBA00022490"/>
    </source>
</evidence>
<dbReference type="FunFam" id="3.20.20.70:FF:000014">
    <property type="entry name" value="Probable dual-specificity RNA methyltransferase RlmN"/>
    <property type="match status" value="1"/>
</dbReference>
<keyword evidence="11 12" id="KW-0411">Iron-sulfur</keyword>
<comment type="cofactor">
    <cofactor evidence="12">
        <name>[4Fe-4S] cluster</name>
        <dbReference type="ChEBI" id="CHEBI:49883"/>
    </cofactor>
    <text evidence="12">Binds 1 [4Fe-4S] cluster. The cluster is coordinated with 3 cysteines and an exchangeable S-adenosyl-L-methionine.</text>
</comment>
<feature type="binding site" evidence="12">
    <location>
        <position position="119"/>
    </location>
    <ligand>
        <name>[4Fe-4S] cluster</name>
        <dbReference type="ChEBI" id="CHEBI:49883"/>
        <note>4Fe-4S-S-AdoMet</note>
    </ligand>
</feature>
<evidence type="ECO:0000256" key="1">
    <source>
        <dbReference type="ARBA" id="ARBA00004496"/>
    </source>
</evidence>
<evidence type="ECO:0000256" key="7">
    <source>
        <dbReference type="ARBA" id="ARBA00022691"/>
    </source>
</evidence>
<dbReference type="SUPFAM" id="SSF102114">
    <property type="entry name" value="Radical SAM enzymes"/>
    <property type="match status" value="1"/>
</dbReference>
<dbReference type="AlphaFoldDB" id="A0A9D1N695"/>
<dbReference type="PROSITE" id="PS51918">
    <property type="entry name" value="RADICAL_SAM"/>
    <property type="match status" value="1"/>
</dbReference>
<reference evidence="14" key="2">
    <citation type="journal article" date="2021" name="PeerJ">
        <title>Extensive microbial diversity within the chicken gut microbiome revealed by metagenomics and culture.</title>
        <authorList>
            <person name="Gilroy R."/>
            <person name="Ravi A."/>
            <person name="Getino M."/>
            <person name="Pursley I."/>
            <person name="Horton D.L."/>
            <person name="Alikhan N.F."/>
            <person name="Baker D."/>
            <person name="Gharbi K."/>
            <person name="Hall N."/>
            <person name="Watson M."/>
            <person name="Adriaenssens E.M."/>
            <person name="Foster-Nyarko E."/>
            <person name="Jarju S."/>
            <person name="Secka A."/>
            <person name="Antonio M."/>
            <person name="Oren A."/>
            <person name="Chaudhuri R.R."/>
            <person name="La Ragione R."/>
            <person name="Hildebrand F."/>
            <person name="Pallen M.J."/>
        </authorList>
    </citation>
    <scope>NUCLEOTIDE SEQUENCE</scope>
    <source>
        <strain evidence="14">ChiSjej4B22-8349</strain>
    </source>
</reference>
<feature type="binding site" evidence="12">
    <location>
        <begin position="214"/>
        <end position="216"/>
    </location>
    <ligand>
        <name>S-adenosyl-L-methionine</name>
        <dbReference type="ChEBI" id="CHEBI:59789"/>
    </ligand>
</feature>
<organism evidence="14 15">
    <name type="scientific">Candidatus Allocopromorpha excrementipullorum</name>
    <dbReference type="NCBI Taxonomy" id="2840743"/>
    <lineage>
        <taxon>Bacteria</taxon>
        <taxon>Bacillati</taxon>
        <taxon>Bacillota</taxon>
        <taxon>Clostridia</taxon>
        <taxon>Eubacteriales</taxon>
        <taxon>Eubacteriaceae</taxon>
        <taxon>Eubacteriaceae incertae sedis</taxon>
        <taxon>Candidatus Allocopromorpha</taxon>
    </lineage>
</organism>
<dbReference type="GO" id="GO:0046872">
    <property type="term" value="F:metal ion binding"/>
    <property type="evidence" value="ECO:0007669"/>
    <property type="project" value="UniProtKB-KW"/>
</dbReference>
<comment type="function">
    <text evidence="12">Specifically methylates position 2 of adenine 2503 in 23S rRNA and position 2 of adenine 37 in tRNAs.</text>
</comment>
<comment type="catalytic activity">
    <reaction evidence="12">
        <text>adenosine(2503) in 23S rRNA + 2 reduced [2Fe-2S]-[ferredoxin] + 2 S-adenosyl-L-methionine = 2-methyladenosine(2503) in 23S rRNA + 5'-deoxyadenosine + L-methionine + 2 oxidized [2Fe-2S]-[ferredoxin] + S-adenosyl-L-homocysteine</text>
        <dbReference type="Rhea" id="RHEA:42916"/>
        <dbReference type="Rhea" id="RHEA-COMP:10000"/>
        <dbReference type="Rhea" id="RHEA-COMP:10001"/>
        <dbReference type="Rhea" id="RHEA-COMP:10152"/>
        <dbReference type="Rhea" id="RHEA-COMP:10282"/>
        <dbReference type="ChEBI" id="CHEBI:17319"/>
        <dbReference type="ChEBI" id="CHEBI:33737"/>
        <dbReference type="ChEBI" id="CHEBI:33738"/>
        <dbReference type="ChEBI" id="CHEBI:57844"/>
        <dbReference type="ChEBI" id="CHEBI:57856"/>
        <dbReference type="ChEBI" id="CHEBI:59789"/>
        <dbReference type="ChEBI" id="CHEBI:74411"/>
        <dbReference type="ChEBI" id="CHEBI:74497"/>
        <dbReference type="EC" id="2.1.1.192"/>
    </reaction>
</comment>
<feature type="active site" description="S-methylcysteine intermediate" evidence="12">
    <location>
        <position position="333"/>
    </location>
</feature>
<dbReference type="GO" id="GO:0051539">
    <property type="term" value="F:4 iron, 4 sulfur cluster binding"/>
    <property type="evidence" value="ECO:0007669"/>
    <property type="project" value="UniProtKB-UniRule"/>
</dbReference>
<comment type="miscellaneous">
    <text evidence="12">Reaction proceeds by a ping-pong mechanism involving intermediate methylation of a conserved cysteine residue.</text>
</comment>
<dbReference type="Gene3D" id="3.20.20.70">
    <property type="entry name" value="Aldolase class I"/>
    <property type="match status" value="1"/>
</dbReference>
<keyword evidence="12" id="KW-1015">Disulfide bond</keyword>
<dbReference type="CDD" id="cd01335">
    <property type="entry name" value="Radical_SAM"/>
    <property type="match status" value="1"/>
</dbReference>
<evidence type="ECO:0000259" key="13">
    <source>
        <dbReference type="PROSITE" id="PS51918"/>
    </source>
</evidence>
<feature type="domain" description="Radical SAM core" evidence="13">
    <location>
        <begin position="98"/>
        <end position="328"/>
    </location>
</feature>
<dbReference type="HAMAP" id="MF_01849">
    <property type="entry name" value="RNA_methyltr_RlmN"/>
    <property type="match status" value="1"/>
</dbReference>
<feature type="binding site" evidence="12">
    <location>
        <position position="290"/>
    </location>
    <ligand>
        <name>S-adenosyl-L-methionine</name>
        <dbReference type="ChEBI" id="CHEBI:59789"/>
    </ligand>
</feature>
<comment type="similarity">
    <text evidence="12">Belongs to the radical SAM superfamily. RlmN family.</text>
</comment>
<evidence type="ECO:0000256" key="8">
    <source>
        <dbReference type="ARBA" id="ARBA00022694"/>
    </source>
</evidence>
<feature type="active site" description="Proton acceptor" evidence="12">
    <location>
        <position position="92"/>
    </location>
</feature>
<dbReference type="InterPro" id="IPR048641">
    <property type="entry name" value="RlmN_N"/>
</dbReference>
<comment type="subcellular location">
    <subcellularLocation>
        <location evidence="1 12">Cytoplasm</location>
    </subcellularLocation>
</comment>
<dbReference type="Proteomes" id="UP000824130">
    <property type="component" value="Unassembled WGS sequence"/>
</dbReference>
<dbReference type="SFLD" id="SFLDG01062">
    <property type="entry name" value="methyltransferase_(Class_A)"/>
    <property type="match status" value="1"/>
</dbReference>
<keyword evidence="8 12" id="KW-0819">tRNA processing</keyword>
<comment type="catalytic activity">
    <reaction evidence="12">
        <text>adenosine(37) in tRNA + 2 reduced [2Fe-2S]-[ferredoxin] + 2 S-adenosyl-L-methionine = 2-methyladenosine(37) in tRNA + 5'-deoxyadenosine + L-methionine + 2 oxidized [2Fe-2S]-[ferredoxin] + S-adenosyl-L-homocysteine</text>
        <dbReference type="Rhea" id="RHEA:43332"/>
        <dbReference type="Rhea" id="RHEA-COMP:10000"/>
        <dbReference type="Rhea" id="RHEA-COMP:10001"/>
        <dbReference type="Rhea" id="RHEA-COMP:10162"/>
        <dbReference type="Rhea" id="RHEA-COMP:10485"/>
        <dbReference type="ChEBI" id="CHEBI:17319"/>
        <dbReference type="ChEBI" id="CHEBI:33737"/>
        <dbReference type="ChEBI" id="CHEBI:33738"/>
        <dbReference type="ChEBI" id="CHEBI:57844"/>
        <dbReference type="ChEBI" id="CHEBI:57856"/>
        <dbReference type="ChEBI" id="CHEBI:59789"/>
        <dbReference type="ChEBI" id="CHEBI:74411"/>
        <dbReference type="ChEBI" id="CHEBI:74497"/>
        <dbReference type="EC" id="2.1.1.192"/>
    </reaction>
</comment>
<feature type="binding site" evidence="12">
    <location>
        <position position="112"/>
    </location>
    <ligand>
        <name>[4Fe-4S] cluster</name>
        <dbReference type="ChEBI" id="CHEBI:49883"/>
        <note>4Fe-4S-S-AdoMet</note>
    </ligand>
</feature>
<keyword evidence="4 12" id="KW-0698">rRNA processing</keyword>
<comment type="caution">
    <text evidence="12">Lacks conserved residue(s) required for the propagation of feature annotation.</text>
</comment>
<dbReference type="InterPro" id="IPR013785">
    <property type="entry name" value="Aldolase_TIM"/>
</dbReference>
<dbReference type="Pfam" id="PF04055">
    <property type="entry name" value="Radical_SAM"/>
    <property type="match status" value="1"/>
</dbReference>
<dbReference type="EMBL" id="DVOB01000091">
    <property type="protein sequence ID" value="HIU95894.1"/>
    <property type="molecule type" value="Genomic_DNA"/>
</dbReference>
<evidence type="ECO:0000256" key="6">
    <source>
        <dbReference type="ARBA" id="ARBA00022679"/>
    </source>
</evidence>
<feature type="binding site" evidence="12">
    <location>
        <begin position="159"/>
        <end position="160"/>
    </location>
    <ligand>
        <name>S-adenosyl-L-methionine</name>
        <dbReference type="ChEBI" id="CHEBI:59789"/>
    </ligand>
</feature>
<dbReference type="GO" id="GO:0030488">
    <property type="term" value="P:tRNA methylation"/>
    <property type="evidence" value="ECO:0007669"/>
    <property type="project" value="UniProtKB-UniRule"/>
</dbReference>
<dbReference type="GO" id="GO:0002935">
    <property type="term" value="F:tRNA (adenine(37)-C2)-methyltransferase activity"/>
    <property type="evidence" value="ECO:0007669"/>
    <property type="project" value="UniProtKB-UniRule"/>
</dbReference>
<reference evidence="14" key="1">
    <citation type="submission" date="2020-10" db="EMBL/GenBank/DDBJ databases">
        <authorList>
            <person name="Gilroy R."/>
        </authorList>
    </citation>
    <scope>NUCLEOTIDE SEQUENCE</scope>
    <source>
        <strain evidence="14">ChiSjej4B22-8349</strain>
    </source>
</reference>
<dbReference type="PANTHER" id="PTHR30544:SF5">
    <property type="entry name" value="RADICAL SAM CORE DOMAIN-CONTAINING PROTEIN"/>
    <property type="match status" value="1"/>
</dbReference>
<protein>
    <recommendedName>
        <fullName evidence="12">Probable dual-specificity RNA methyltransferase RlmN</fullName>
        <ecNumber evidence="12">2.1.1.192</ecNumber>
    </recommendedName>
    <alternativeName>
        <fullName evidence="12">23S rRNA (adenine(2503)-C(2))-methyltransferase</fullName>
    </alternativeName>
    <alternativeName>
        <fullName evidence="12">23S rRNA m2A2503 methyltransferase</fullName>
    </alternativeName>
    <alternativeName>
        <fullName evidence="12">Ribosomal RNA large subunit methyltransferase N</fullName>
    </alternativeName>
    <alternativeName>
        <fullName evidence="12">tRNA (adenine(37)-C(2))-methyltransferase</fullName>
    </alternativeName>
    <alternativeName>
        <fullName evidence="12">tRNA m2A37 methyltransferase</fullName>
    </alternativeName>
</protein>
<evidence type="ECO:0000256" key="4">
    <source>
        <dbReference type="ARBA" id="ARBA00022552"/>
    </source>
</evidence>
<dbReference type="InterPro" id="IPR040072">
    <property type="entry name" value="Methyltransferase_A"/>
</dbReference>
<dbReference type="InterPro" id="IPR058240">
    <property type="entry name" value="rSAM_sf"/>
</dbReference>
<keyword evidence="9 12" id="KW-0479">Metal-binding</keyword>
<dbReference type="NCBIfam" id="TIGR00048">
    <property type="entry name" value="rRNA_mod_RlmN"/>
    <property type="match status" value="1"/>
</dbReference>
<dbReference type="InterPro" id="IPR027492">
    <property type="entry name" value="RNA_MTrfase_RlmN"/>
</dbReference>
<feature type="binding site" evidence="12">
    <location>
        <position position="191"/>
    </location>
    <ligand>
        <name>S-adenosyl-L-methionine</name>
        <dbReference type="ChEBI" id="CHEBI:59789"/>
    </ligand>
</feature>
<dbReference type="Pfam" id="PF21016">
    <property type="entry name" value="RlmN_N"/>
    <property type="match status" value="1"/>
</dbReference>
<dbReference type="PANTHER" id="PTHR30544">
    <property type="entry name" value="23S RRNA METHYLTRANSFERASE"/>
    <property type="match status" value="1"/>
</dbReference>
<dbReference type="GO" id="GO:0005737">
    <property type="term" value="C:cytoplasm"/>
    <property type="evidence" value="ECO:0007669"/>
    <property type="project" value="UniProtKB-SubCell"/>
</dbReference>
<evidence type="ECO:0000256" key="5">
    <source>
        <dbReference type="ARBA" id="ARBA00022603"/>
    </source>
</evidence>
<keyword evidence="6 12" id="KW-0808">Transferase</keyword>
<keyword evidence="3 12" id="KW-0963">Cytoplasm</keyword>
<dbReference type="GO" id="GO:0019843">
    <property type="term" value="F:rRNA binding"/>
    <property type="evidence" value="ECO:0007669"/>
    <property type="project" value="UniProtKB-UniRule"/>
</dbReference>
<evidence type="ECO:0000256" key="9">
    <source>
        <dbReference type="ARBA" id="ARBA00022723"/>
    </source>
</evidence>
<dbReference type="GO" id="GO:0000049">
    <property type="term" value="F:tRNA binding"/>
    <property type="evidence" value="ECO:0007669"/>
    <property type="project" value="UniProtKB-UniRule"/>
</dbReference>
<evidence type="ECO:0000256" key="12">
    <source>
        <dbReference type="HAMAP-Rule" id="MF_01849"/>
    </source>
</evidence>
<dbReference type="GO" id="GO:0070475">
    <property type="term" value="P:rRNA base methylation"/>
    <property type="evidence" value="ECO:0007669"/>
    <property type="project" value="UniProtKB-UniRule"/>
</dbReference>
<dbReference type="EC" id="2.1.1.192" evidence="12"/>
<keyword evidence="10 12" id="KW-0408">Iron</keyword>
<evidence type="ECO:0000256" key="11">
    <source>
        <dbReference type="ARBA" id="ARBA00023014"/>
    </source>
</evidence>
<dbReference type="InterPro" id="IPR007197">
    <property type="entry name" value="rSAM"/>
</dbReference>
<proteinExistence type="inferred from homology"/>
<dbReference type="InterPro" id="IPR004383">
    <property type="entry name" value="rRNA_lsu_MTrfase_RlmN/Cfr"/>
</dbReference>